<evidence type="ECO:0000256" key="1">
    <source>
        <dbReference type="SAM" id="MobiDB-lite"/>
    </source>
</evidence>
<evidence type="ECO:0000313" key="2">
    <source>
        <dbReference type="EMBL" id="KAK7053823.1"/>
    </source>
</evidence>
<protein>
    <submittedName>
        <fullName evidence="2">Uncharacterized protein</fullName>
    </submittedName>
</protein>
<dbReference type="Proteomes" id="UP001362999">
    <property type="component" value="Unassembled WGS sequence"/>
</dbReference>
<gene>
    <name evidence="2" type="ORF">R3P38DRAFT_3171156</name>
</gene>
<comment type="caution">
    <text evidence="2">The sequence shown here is derived from an EMBL/GenBank/DDBJ whole genome shotgun (WGS) entry which is preliminary data.</text>
</comment>
<organism evidence="2 3">
    <name type="scientific">Favolaschia claudopus</name>
    <dbReference type="NCBI Taxonomy" id="2862362"/>
    <lineage>
        <taxon>Eukaryota</taxon>
        <taxon>Fungi</taxon>
        <taxon>Dikarya</taxon>
        <taxon>Basidiomycota</taxon>
        <taxon>Agaricomycotina</taxon>
        <taxon>Agaricomycetes</taxon>
        <taxon>Agaricomycetidae</taxon>
        <taxon>Agaricales</taxon>
        <taxon>Marasmiineae</taxon>
        <taxon>Mycenaceae</taxon>
        <taxon>Favolaschia</taxon>
    </lineage>
</organism>
<sequence length="130" mass="14679">MSASLYNCSPPGPPPTSSLPPLPCSTVSVPSLEPEPWVLFDVPVPVSAPEPWILYEVPPRKDPEFVQKKKHYKRECVVSPDFTLPVPETVVPFDESLLAPRNLFELCEDIFGRGRMEKLVKLKRRLGRKL</sequence>
<proteinExistence type="predicted"/>
<dbReference type="AlphaFoldDB" id="A0AAW0DMI8"/>
<feature type="compositionally biased region" description="Pro residues" evidence="1">
    <location>
        <begin position="10"/>
        <end position="21"/>
    </location>
</feature>
<feature type="region of interest" description="Disordered" evidence="1">
    <location>
        <begin position="1"/>
        <end position="21"/>
    </location>
</feature>
<reference evidence="2 3" key="1">
    <citation type="journal article" date="2024" name="J Genomics">
        <title>Draft genome sequencing and assembly of Favolaschia claudopus CIRM-BRFM 2984 isolated from oak limbs.</title>
        <authorList>
            <person name="Navarro D."/>
            <person name="Drula E."/>
            <person name="Chaduli D."/>
            <person name="Cazenave R."/>
            <person name="Ahrendt S."/>
            <person name="Wang J."/>
            <person name="Lipzen A."/>
            <person name="Daum C."/>
            <person name="Barry K."/>
            <person name="Grigoriev I.V."/>
            <person name="Favel A."/>
            <person name="Rosso M.N."/>
            <person name="Martin F."/>
        </authorList>
    </citation>
    <scope>NUCLEOTIDE SEQUENCE [LARGE SCALE GENOMIC DNA]</scope>
    <source>
        <strain evidence="2 3">CIRM-BRFM 2984</strain>
    </source>
</reference>
<keyword evidence="3" id="KW-1185">Reference proteome</keyword>
<accession>A0AAW0DMI8</accession>
<name>A0AAW0DMI8_9AGAR</name>
<evidence type="ECO:0000313" key="3">
    <source>
        <dbReference type="Proteomes" id="UP001362999"/>
    </source>
</evidence>
<dbReference type="EMBL" id="JAWWNJ010000006">
    <property type="protein sequence ID" value="KAK7053823.1"/>
    <property type="molecule type" value="Genomic_DNA"/>
</dbReference>